<evidence type="ECO:0008006" key="3">
    <source>
        <dbReference type="Google" id="ProtNLM"/>
    </source>
</evidence>
<dbReference type="EMBL" id="BMAT01007446">
    <property type="protein sequence ID" value="GFR64501.1"/>
    <property type="molecule type" value="Genomic_DNA"/>
</dbReference>
<reference evidence="1 2" key="1">
    <citation type="journal article" date="2021" name="Elife">
        <title>Chloroplast acquisition without the gene transfer in kleptoplastic sea slugs, Plakobranchus ocellatus.</title>
        <authorList>
            <person name="Maeda T."/>
            <person name="Takahashi S."/>
            <person name="Yoshida T."/>
            <person name="Shimamura S."/>
            <person name="Takaki Y."/>
            <person name="Nagai Y."/>
            <person name="Toyoda A."/>
            <person name="Suzuki Y."/>
            <person name="Arimoto A."/>
            <person name="Ishii H."/>
            <person name="Satoh N."/>
            <person name="Nishiyama T."/>
            <person name="Hasebe M."/>
            <person name="Maruyama T."/>
            <person name="Minagawa J."/>
            <person name="Obokata J."/>
            <person name="Shigenobu S."/>
        </authorList>
    </citation>
    <scope>NUCLEOTIDE SEQUENCE [LARGE SCALE GENOMIC DNA]</scope>
</reference>
<gene>
    <name evidence="1" type="ORF">ElyMa_003633000</name>
</gene>
<evidence type="ECO:0000313" key="1">
    <source>
        <dbReference type="EMBL" id="GFR64501.1"/>
    </source>
</evidence>
<accession>A0AAV4EUS4</accession>
<keyword evidence="2" id="KW-1185">Reference proteome</keyword>
<sequence length="101" mass="11346">MPGDICNWILDFLLNRQQIAKVGKNKSLPLVLITGTPQGCVLSPKLYSLFTYDCKVESPEFKMVKLAGDTTVTGLVTSDHKTDYRPQVECIVIWCEQNNLL</sequence>
<comment type="caution">
    <text evidence="1">The sequence shown here is derived from an EMBL/GenBank/DDBJ whole genome shotgun (WGS) entry which is preliminary data.</text>
</comment>
<organism evidence="1 2">
    <name type="scientific">Elysia marginata</name>
    <dbReference type="NCBI Taxonomy" id="1093978"/>
    <lineage>
        <taxon>Eukaryota</taxon>
        <taxon>Metazoa</taxon>
        <taxon>Spiralia</taxon>
        <taxon>Lophotrochozoa</taxon>
        <taxon>Mollusca</taxon>
        <taxon>Gastropoda</taxon>
        <taxon>Heterobranchia</taxon>
        <taxon>Euthyneura</taxon>
        <taxon>Panpulmonata</taxon>
        <taxon>Sacoglossa</taxon>
        <taxon>Placobranchoidea</taxon>
        <taxon>Plakobranchidae</taxon>
        <taxon>Elysia</taxon>
    </lineage>
</organism>
<dbReference type="Proteomes" id="UP000762676">
    <property type="component" value="Unassembled WGS sequence"/>
</dbReference>
<proteinExistence type="predicted"/>
<protein>
    <recommendedName>
        <fullName evidence="3">Reverse transcriptase domain-containing protein</fullName>
    </recommendedName>
</protein>
<dbReference type="AlphaFoldDB" id="A0AAV4EUS4"/>
<name>A0AAV4EUS4_9GAST</name>
<evidence type="ECO:0000313" key="2">
    <source>
        <dbReference type="Proteomes" id="UP000762676"/>
    </source>
</evidence>